<evidence type="ECO:0000313" key="3">
    <source>
        <dbReference type="Proteomes" id="UP000269689"/>
    </source>
</evidence>
<evidence type="ECO:0000313" key="2">
    <source>
        <dbReference type="EMBL" id="RPE71760.1"/>
    </source>
</evidence>
<name>A0A3N4VD31_9RHOB</name>
<sequence length="133" mass="14296">MPASPELIAHARDLFADLAPIRVGGLFGGSALYIEDDVMFACIIGDVIYMKSDAKTLPQFEQAGASPFCYDKPKGTTVVTSLMSLPDSALDDPNEARIWAQLAYGPALKAAEKKRIAKARKAAQKTAHQGKRS</sequence>
<dbReference type="RefSeq" id="WP_123791944.1">
    <property type="nucleotide sequence ID" value="NZ_RKQK01000001.1"/>
</dbReference>
<comment type="caution">
    <text evidence="2">The sequence shown here is derived from an EMBL/GenBank/DDBJ whole genome shotgun (WGS) entry which is preliminary data.</text>
</comment>
<protein>
    <submittedName>
        <fullName evidence="2">DNA transformation protein</fullName>
    </submittedName>
</protein>
<feature type="domain" description="TfoX N-terminal" evidence="1">
    <location>
        <begin position="13"/>
        <end position="104"/>
    </location>
</feature>
<dbReference type="AlphaFoldDB" id="A0A3N4VD31"/>
<dbReference type="Pfam" id="PF04993">
    <property type="entry name" value="TfoX_N"/>
    <property type="match status" value="1"/>
</dbReference>
<dbReference type="SUPFAM" id="SSF159894">
    <property type="entry name" value="YgaC/TfoX-N like"/>
    <property type="match status" value="1"/>
</dbReference>
<evidence type="ECO:0000259" key="1">
    <source>
        <dbReference type="Pfam" id="PF04993"/>
    </source>
</evidence>
<gene>
    <name evidence="2" type="ORF">EDD53_0888</name>
</gene>
<dbReference type="InterPro" id="IPR007076">
    <property type="entry name" value="TfoX_N"/>
</dbReference>
<dbReference type="OrthoDB" id="1524907at2"/>
<dbReference type="Proteomes" id="UP000269689">
    <property type="component" value="Unassembled WGS sequence"/>
</dbReference>
<dbReference type="EMBL" id="RKQK01000001">
    <property type="protein sequence ID" value="RPE71760.1"/>
    <property type="molecule type" value="Genomic_DNA"/>
</dbReference>
<accession>A0A3N4VD31</accession>
<dbReference type="Gene3D" id="3.30.1460.30">
    <property type="entry name" value="YgaC/TfoX-N like chaperone"/>
    <property type="match status" value="1"/>
</dbReference>
<reference evidence="2 3" key="1">
    <citation type="submission" date="2018-11" db="EMBL/GenBank/DDBJ databases">
        <title>Genomic Encyclopedia of Type Strains, Phase IV (KMG-IV): sequencing the most valuable type-strain genomes for metagenomic binning, comparative biology and taxonomic classification.</title>
        <authorList>
            <person name="Goeker M."/>
        </authorList>
    </citation>
    <scope>NUCLEOTIDE SEQUENCE [LARGE SCALE GENOMIC DNA]</scope>
    <source>
        <strain evidence="2 3">DSM 104731</strain>
    </source>
</reference>
<keyword evidence="3" id="KW-1185">Reference proteome</keyword>
<organism evidence="2 3">
    <name type="scientific">Pacificibacter maritimus</name>
    <dbReference type="NCBI Taxonomy" id="762213"/>
    <lineage>
        <taxon>Bacteria</taxon>
        <taxon>Pseudomonadati</taxon>
        <taxon>Pseudomonadota</taxon>
        <taxon>Alphaproteobacteria</taxon>
        <taxon>Rhodobacterales</taxon>
        <taxon>Roseobacteraceae</taxon>
        <taxon>Pacificibacter</taxon>
    </lineage>
</organism>
<proteinExistence type="predicted"/>